<keyword evidence="3" id="KW-0812">Transmembrane</keyword>
<organism evidence="6 7">
    <name type="scientific">Exophiala spinifera</name>
    <dbReference type="NCBI Taxonomy" id="91928"/>
    <lineage>
        <taxon>Eukaryota</taxon>
        <taxon>Fungi</taxon>
        <taxon>Dikarya</taxon>
        <taxon>Ascomycota</taxon>
        <taxon>Pezizomycotina</taxon>
        <taxon>Eurotiomycetes</taxon>
        <taxon>Chaetothyriomycetidae</taxon>
        <taxon>Chaetothyriales</taxon>
        <taxon>Herpotrichiellaceae</taxon>
        <taxon>Exophiala</taxon>
    </lineage>
</organism>
<keyword evidence="5" id="KW-0472">Membrane</keyword>
<dbReference type="GO" id="GO:0016020">
    <property type="term" value="C:membrane"/>
    <property type="evidence" value="ECO:0007669"/>
    <property type="project" value="UniProtKB-SubCell"/>
</dbReference>
<comment type="subcellular location">
    <subcellularLocation>
        <location evidence="1">Membrane</location>
        <topology evidence="1">Multi-pass membrane protein</topology>
    </subcellularLocation>
</comment>
<evidence type="ECO:0000313" key="6">
    <source>
        <dbReference type="EMBL" id="KIW15637.1"/>
    </source>
</evidence>
<dbReference type="RefSeq" id="XP_016235853.1">
    <property type="nucleotide sequence ID" value="XM_016380026.1"/>
</dbReference>
<dbReference type="OrthoDB" id="440424at2759"/>
<evidence type="ECO:0000313" key="7">
    <source>
        <dbReference type="Proteomes" id="UP000053328"/>
    </source>
</evidence>
<evidence type="ECO:0000256" key="4">
    <source>
        <dbReference type="ARBA" id="ARBA00022989"/>
    </source>
</evidence>
<dbReference type="Pfam" id="PF06140">
    <property type="entry name" value="Ifi-6-16"/>
    <property type="match status" value="1"/>
</dbReference>
<dbReference type="GeneID" id="27332769"/>
<evidence type="ECO:0000256" key="1">
    <source>
        <dbReference type="ARBA" id="ARBA00004141"/>
    </source>
</evidence>
<keyword evidence="4" id="KW-1133">Transmembrane helix</keyword>
<dbReference type="EMBL" id="KN847495">
    <property type="protein sequence ID" value="KIW15637.1"/>
    <property type="molecule type" value="Genomic_DNA"/>
</dbReference>
<comment type="similarity">
    <text evidence="2">Belongs to the IFI6/IFI27 family.</text>
</comment>
<accession>A0A0D1ZS62</accession>
<dbReference type="Proteomes" id="UP000053328">
    <property type="component" value="Unassembled WGS sequence"/>
</dbReference>
<dbReference type="AlphaFoldDB" id="A0A0D1ZS62"/>
<dbReference type="VEuPathDB" id="FungiDB:PV08_05686"/>
<dbReference type="InterPro" id="IPR038213">
    <property type="entry name" value="IFI6/IFI27-like_sf"/>
</dbReference>
<dbReference type="InterPro" id="IPR009311">
    <property type="entry name" value="IFI6/IFI27-like"/>
</dbReference>
<proteinExistence type="inferred from homology"/>
<evidence type="ECO:0000256" key="3">
    <source>
        <dbReference type="ARBA" id="ARBA00022692"/>
    </source>
</evidence>
<keyword evidence="7" id="KW-1185">Reference proteome</keyword>
<dbReference type="Gene3D" id="6.10.110.10">
    <property type="match status" value="1"/>
</dbReference>
<sequence>MFDSIRQCFHEAVGGCDPETYGDTAMYVQAPSHDDDVRAATDIIRVLQESEKAGKDLENQVAIVMGVRKWTETLAKRVLEGLEKGLKAGMKMGEPLKDAFDRAVAAAVDFAREHPVYTTVIAIGILVALLPWVIEALGFAELGPVEGTFAAWWQSRYLGYVPKGSLFAFFQRLGMIWKHKVVCQTAVPPMTYAISKT</sequence>
<evidence type="ECO:0000256" key="5">
    <source>
        <dbReference type="ARBA" id="ARBA00023136"/>
    </source>
</evidence>
<name>A0A0D1ZS62_9EURO</name>
<dbReference type="HOGENOM" id="CLU_086437_0_0_1"/>
<dbReference type="STRING" id="91928.A0A0D1ZS62"/>
<reference evidence="6 7" key="1">
    <citation type="submission" date="2015-01" db="EMBL/GenBank/DDBJ databases">
        <title>The Genome Sequence of Exophiala spinifera CBS89968.</title>
        <authorList>
            <consortium name="The Broad Institute Genomics Platform"/>
            <person name="Cuomo C."/>
            <person name="de Hoog S."/>
            <person name="Gorbushina A."/>
            <person name="Stielow B."/>
            <person name="Teixiera M."/>
            <person name="Abouelleil A."/>
            <person name="Chapman S.B."/>
            <person name="Priest M."/>
            <person name="Young S.K."/>
            <person name="Wortman J."/>
            <person name="Nusbaum C."/>
            <person name="Birren B."/>
        </authorList>
    </citation>
    <scope>NUCLEOTIDE SEQUENCE [LARGE SCALE GENOMIC DNA]</scope>
    <source>
        <strain evidence="6 7">CBS 89968</strain>
    </source>
</reference>
<evidence type="ECO:0000256" key="2">
    <source>
        <dbReference type="ARBA" id="ARBA00007262"/>
    </source>
</evidence>
<gene>
    <name evidence="6" type="ORF">PV08_05686</name>
</gene>
<protein>
    <submittedName>
        <fullName evidence="6">Uncharacterized protein</fullName>
    </submittedName>
</protein>